<keyword evidence="2" id="KW-1185">Reference proteome</keyword>
<dbReference type="RefSeq" id="WP_220663468.1">
    <property type="nucleotide sequence ID" value="NZ_CP069370.1"/>
</dbReference>
<dbReference type="PANTHER" id="PTHR30050">
    <property type="entry name" value="CHROMOSOMAL REPLICATION INITIATOR PROTEIN DNAA"/>
    <property type="match status" value="1"/>
</dbReference>
<name>A0A8G1EEC7_9RHOB</name>
<dbReference type="Gene3D" id="3.40.50.300">
    <property type="entry name" value="P-loop containing nucleotide triphosphate hydrolases"/>
    <property type="match status" value="1"/>
</dbReference>
<dbReference type="GO" id="GO:0003688">
    <property type="term" value="F:DNA replication origin binding"/>
    <property type="evidence" value="ECO:0007669"/>
    <property type="project" value="TreeGrafter"/>
</dbReference>
<dbReference type="Proteomes" id="UP000826300">
    <property type="component" value="Chromosome"/>
</dbReference>
<dbReference type="EMBL" id="CP069370">
    <property type="protein sequence ID" value="QYZ71128.1"/>
    <property type="molecule type" value="Genomic_DNA"/>
</dbReference>
<dbReference type="GO" id="GO:0005886">
    <property type="term" value="C:plasma membrane"/>
    <property type="evidence" value="ECO:0007669"/>
    <property type="project" value="TreeGrafter"/>
</dbReference>
<evidence type="ECO:0000313" key="2">
    <source>
        <dbReference type="Proteomes" id="UP000826300"/>
    </source>
</evidence>
<dbReference type="PANTHER" id="PTHR30050:SF5">
    <property type="entry name" value="DNAA REGULATORY INACTIVATOR HDA"/>
    <property type="match status" value="1"/>
</dbReference>
<proteinExistence type="predicted"/>
<dbReference type="AlphaFoldDB" id="A0A8G1EEC7"/>
<evidence type="ECO:0000313" key="1">
    <source>
        <dbReference type="EMBL" id="QYZ71128.1"/>
    </source>
</evidence>
<sequence length="224" mass="23548">MTGQLAFDLPARETFRREDFFVSPANATALAALDAGDWPGGKLVLTGPAGSGKTHLARLWAAETGTPVIPGTTLGDADPQALAATGRLVIEGADAVAGHATAEVALFHLHNLLCPAGRLLLTARHPVRDWGLTLPDLHSRLSAAGVATLDLPDDALLSAVLVKLFADRQVTVPPTLIPWLVARMERSIAAARALVAELDAKSLAERRPISQKLAAEVLDKMEDG</sequence>
<dbReference type="GO" id="GO:0006270">
    <property type="term" value="P:DNA replication initiation"/>
    <property type="evidence" value="ECO:0007669"/>
    <property type="project" value="TreeGrafter"/>
</dbReference>
<dbReference type="Gene3D" id="1.10.8.60">
    <property type="match status" value="1"/>
</dbReference>
<protein>
    <submittedName>
        <fullName evidence="1">Chromosomal replication initiator DnaA</fullName>
    </submittedName>
</protein>
<reference evidence="1" key="1">
    <citation type="submission" date="2021-02" db="EMBL/GenBank/DDBJ databases">
        <title>Rhodobacter shimadae sp. nov., an aerobic anoxygenic phototrophic bacterium isolated from a hot spring.</title>
        <authorList>
            <person name="Muramatsu S."/>
            <person name="Haruta S."/>
            <person name="Hirose S."/>
            <person name="Hanada S."/>
        </authorList>
    </citation>
    <scope>NUCLEOTIDE SEQUENCE</scope>
    <source>
        <strain evidence="1">N10</strain>
    </source>
</reference>
<accession>A0A8G1EEC7</accession>
<dbReference type="InterPro" id="IPR027417">
    <property type="entry name" value="P-loop_NTPase"/>
</dbReference>
<organism evidence="1 2">
    <name type="scientific">Neotabrizicola shimadae</name>
    <dbReference type="NCBI Taxonomy" id="2807096"/>
    <lineage>
        <taxon>Bacteria</taxon>
        <taxon>Pseudomonadati</taxon>
        <taxon>Pseudomonadota</taxon>
        <taxon>Alphaproteobacteria</taxon>
        <taxon>Rhodobacterales</taxon>
        <taxon>Paracoccaceae</taxon>
        <taxon>Neotabrizicola</taxon>
    </lineage>
</organism>
<dbReference type="KEGG" id="nsm:JO391_06370"/>
<gene>
    <name evidence="1" type="ORF">JO391_06370</name>
</gene>
<dbReference type="SUPFAM" id="SSF52540">
    <property type="entry name" value="P-loop containing nucleoside triphosphate hydrolases"/>
    <property type="match status" value="1"/>
</dbReference>